<dbReference type="PANTHER" id="PTHR43072:SF23">
    <property type="entry name" value="UPF0039 PROTEIN C11D3.02C"/>
    <property type="match status" value="1"/>
</dbReference>
<keyword evidence="2" id="KW-0012">Acyltransferase</keyword>
<keyword evidence="1" id="KW-0808">Transferase</keyword>
<evidence type="ECO:0000259" key="5">
    <source>
        <dbReference type="PROSITE" id="PS51186"/>
    </source>
</evidence>
<sequence>MLPVLWNVLLWAGPLAGRGAGPEEEEAGMKIRPAEERDIAAITGIYNHAVSTTTAIWNDRVVDSANRAAWLKAHDEAGLPVLVAVDDGGGVAGYATFGPWRAWDGYRHTVEHSVYVHKDRQRAGIGRALMVALLEEARQRGYHAMVAGIESGNVGSIRLHEQLGFAVVGQCRQVGCKFGRWLDLTFMQILLDDRSSPG</sequence>
<dbReference type="GO" id="GO:0016747">
    <property type="term" value="F:acyltransferase activity, transferring groups other than amino-acyl groups"/>
    <property type="evidence" value="ECO:0007669"/>
    <property type="project" value="InterPro"/>
</dbReference>
<evidence type="ECO:0000313" key="6">
    <source>
        <dbReference type="EMBL" id="CDG32697.1"/>
    </source>
</evidence>
<evidence type="ECO:0000256" key="2">
    <source>
        <dbReference type="ARBA" id="ARBA00023315"/>
    </source>
</evidence>
<dbReference type="SUPFAM" id="SSF55729">
    <property type="entry name" value="Acyl-CoA N-acyltransferases (Nat)"/>
    <property type="match status" value="1"/>
</dbReference>
<evidence type="ECO:0000313" key="7">
    <source>
        <dbReference type="Proteomes" id="UP000027590"/>
    </source>
</evidence>
<proteinExistence type="predicted"/>
<dbReference type="InterPro" id="IPR016181">
    <property type="entry name" value="Acyl_CoA_acyltransferase"/>
</dbReference>
<comment type="caution">
    <text evidence="6">The sequence shown here is derived from an EMBL/GenBank/DDBJ whole genome shotgun (WGS) entry which is preliminary data.</text>
</comment>
<evidence type="ECO:0000256" key="4">
    <source>
        <dbReference type="ARBA" id="ARBA00051334"/>
    </source>
</evidence>
<accession>A0A7U7G3Y8</accession>
<organism evidence="6 7">
    <name type="scientific">Parasaccharibacter apium</name>
    <dbReference type="NCBI Taxonomy" id="1510841"/>
    <lineage>
        <taxon>Bacteria</taxon>
        <taxon>Pseudomonadati</taxon>
        <taxon>Pseudomonadota</taxon>
        <taxon>Alphaproteobacteria</taxon>
        <taxon>Acetobacterales</taxon>
        <taxon>Acetobacteraceae</taxon>
        <taxon>Parasaccharibacter</taxon>
    </lineage>
</organism>
<evidence type="ECO:0000256" key="1">
    <source>
        <dbReference type="ARBA" id="ARBA00022679"/>
    </source>
</evidence>
<dbReference type="PANTHER" id="PTHR43072">
    <property type="entry name" value="N-ACETYLTRANSFERASE"/>
    <property type="match status" value="1"/>
</dbReference>
<evidence type="ECO:0000256" key="3">
    <source>
        <dbReference type="ARBA" id="ARBA00050603"/>
    </source>
</evidence>
<dbReference type="AlphaFoldDB" id="A0A7U7G3Y8"/>
<dbReference type="FunFam" id="3.40.630.30:FF:000026">
    <property type="entry name" value="Phosphinothricin acetyltransferase"/>
    <property type="match status" value="1"/>
</dbReference>
<reference evidence="6 7" key="2">
    <citation type="journal article" date="2014" name="PLoS ONE">
        <title>Evolution of mitochondria reconstructed from the energy metabolism of living bacteria.</title>
        <authorList>
            <person name="Degli Esposti M."/>
            <person name="Chouaia B."/>
            <person name="Comandatore F."/>
            <person name="Crotti E."/>
            <person name="Sassera D."/>
            <person name="Lievens P.M."/>
            <person name="Daffonchio D."/>
            <person name="Bandi C."/>
        </authorList>
    </citation>
    <scope>NUCLEOTIDE SEQUENCE [LARGE SCALE GENOMIC DNA]</scope>
    <source>
        <strain evidence="7">AM169</strain>
    </source>
</reference>
<dbReference type="Gene3D" id="3.40.630.30">
    <property type="match status" value="1"/>
</dbReference>
<gene>
    <name evidence="6" type="ORF">SACS_1836</name>
</gene>
<dbReference type="PROSITE" id="PS51186">
    <property type="entry name" value="GNAT"/>
    <property type="match status" value="1"/>
</dbReference>
<reference evidence="6 7" key="1">
    <citation type="journal article" date="2014" name="Genome Biol. Evol.">
        <title>Acetic acid bacteria genomes reveal functional traits for adaptation to life in insect guts.</title>
        <authorList>
            <person name="Chouaia B."/>
            <person name="Gaiarsa S."/>
            <person name="Crotti E."/>
            <person name="Comandatore F."/>
            <person name="Degli Esposti M."/>
            <person name="Ricci I."/>
            <person name="Alma A."/>
            <person name="Favia G."/>
            <person name="Bandi C."/>
            <person name="Daffonchio D."/>
        </authorList>
    </citation>
    <scope>NUCLEOTIDE SEQUENCE [LARGE SCALE GENOMIC DNA]</scope>
    <source>
        <strain evidence="7">AM169</strain>
    </source>
</reference>
<feature type="domain" description="N-acetyltransferase" evidence="5">
    <location>
        <begin position="29"/>
        <end position="192"/>
    </location>
</feature>
<comment type="catalytic activity">
    <reaction evidence="4">
        <text>L-methionine sulfone + acetyl-CoA = N-acetyl-L-methionine sulfone + CoA + H(+)</text>
        <dbReference type="Rhea" id="RHEA:47656"/>
        <dbReference type="ChEBI" id="CHEBI:15378"/>
        <dbReference type="ChEBI" id="CHEBI:57287"/>
        <dbReference type="ChEBI" id="CHEBI:57288"/>
        <dbReference type="ChEBI" id="CHEBI:87824"/>
        <dbReference type="ChEBI" id="CHEBI:87825"/>
    </reaction>
</comment>
<dbReference type="Pfam" id="PF00583">
    <property type="entry name" value="Acetyltransf_1"/>
    <property type="match status" value="1"/>
</dbReference>
<comment type="catalytic activity">
    <reaction evidence="3">
        <text>L-methionine sulfoximine + acetyl-CoA = N-acetyl-L-methionine sulfoximine + CoA + H(+)</text>
        <dbReference type="Rhea" id="RHEA:47660"/>
        <dbReference type="ChEBI" id="CHEBI:15378"/>
        <dbReference type="ChEBI" id="CHEBI:57287"/>
        <dbReference type="ChEBI" id="CHEBI:57288"/>
        <dbReference type="ChEBI" id="CHEBI:87826"/>
        <dbReference type="ChEBI" id="CHEBI:87827"/>
    </reaction>
</comment>
<dbReference type="EMBL" id="CBLY010000008">
    <property type="protein sequence ID" value="CDG32697.1"/>
    <property type="molecule type" value="Genomic_DNA"/>
</dbReference>
<name>A0A7U7G3Y8_9PROT</name>
<dbReference type="CDD" id="cd04301">
    <property type="entry name" value="NAT_SF"/>
    <property type="match status" value="1"/>
</dbReference>
<dbReference type="InterPro" id="IPR000182">
    <property type="entry name" value="GNAT_dom"/>
</dbReference>
<dbReference type="Proteomes" id="UP000027590">
    <property type="component" value="Unassembled WGS sequence"/>
</dbReference>
<protein>
    <submittedName>
        <fullName evidence="6">GCN5-related N-acetyltransferase</fullName>
    </submittedName>
</protein>